<dbReference type="InterPro" id="IPR012341">
    <property type="entry name" value="6hp_glycosidase-like_sf"/>
</dbReference>
<evidence type="ECO:0000256" key="1">
    <source>
        <dbReference type="SAM" id="SignalP"/>
    </source>
</evidence>
<proteinExistence type="predicted"/>
<dbReference type="PANTHER" id="PTHR31047">
    <property type="entry name" value="MEIOTICALLY UP-REGULATED GENE 157 PROTEIN"/>
    <property type="match status" value="1"/>
</dbReference>
<evidence type="ECO:0008006" key="4">
    <source>
        <dbReference type="Google" id="ProtNLM"/>
    </source>
</evidence>
<reference evidence="2 3" key="1">
    <citation type="journal article" date="2023" name="Elife">
        <title>Identification of key yeast species and microbe-microbe interactions impacting larval growth of Drosophila in the wild.</title>
        <authorList>
            <person name="Mure A."/>
            <person name="Sugiura Y."/>
            <person name="Maeda R."/>
            <person name="Honda K."/>
            <person name="Sakurai N."/>
            <person name="Takahashi Y."/>
            <person name="Watada M."/>
            <person name="Katoh T."/>
            <person name="Gotoh A."/>
            <person name="Gotoh Y."/>
            <person name="Taniguchi I."/>
            <person name="Nakamura K."/>
            <person name="Hayashi T."/>
            <person name="Katayama T."/>
            <person name="Uemura T."/>
            <person name="Hattori Y."/>
        </authorList>
    </citation>
    <scope>NUCLEOTIDE SEQUENCE [LARGE SCALE GENOMIC DNA]</scope>
    <source>
        <strain evidence="2 3">PK-24</strain>
    </source>
</reference>
<protein>
    <recommendedName>
        <fullName evidence="4">Meiotically up-regulated gene 157 protein</fullName>
    </recommendedName>
</protein>
<feature type="signal peptide" evidence="1">
    <location>
        <begin position="1"/>
        <end position="25"/>
    </location>
</feature>
<dbReference type="Gene3D" id="1.50.10.10">
    <property type="match status" value="1"/>
</dbReference>
<organism evidence="2 3">
    <name type="scientific">Pichia kluyveri</name>
    <name type="common">Yeast</name>
    <dbReference type="NCBI Taxonomy" id="36015"/>
    <lineage>
        <taxon>Eukaryota</taxon>
        <taxon>Fungi</taxon>
        <taxon>Dikarya</taxon>
        <taxon>Ascomycota</taxon>
        <taxon>Saccharomycotina</taxon>
        <taxon>Pichiomycetes</taxon>
        <taxon>Pichiales</taxon>
        <taxon>Pichiaceae</taxon>
        <taxon>Pichia</taxon>
    </lineage>
</organism>
<sequence length="516" mass="58316">MTKLLIAVAVLLIYLFLPKSPSVISKCPDYTSYASTPHPPYSNGPLKLPFMRPSEDCRTFHSDTIESIIDEYKSKLKDPDLARLFENAFPNTLDTTIQWHDTNMPRTFISTGDIPAEWLRDSARQLSVYQKFITMDESLLTLIKGAILQQAEYITDDPYCNAFQPPKKSKIEPRIPSFDDVTPRPDWSKVFECKWELDSLASFLTLTNDYIDNSRDFSILDNELVTQALITIASVLKQEMISTFQPNGELNRVRYTFKRTTNIGSETLPLSGYGNPLNAVGLIRSSFRPSDDACIFQYLIPSNAHMYTELKRVVPTLKSYNDPKIMSVSLSTILQSIADSVYEGIEKHAIVNHPIYGDVYAYEIDGFGGVNLMDDANIPSLLSLADVGYLDKSNKVYQNTRKMILSSSNPYYIRGKFISGIGGPHVGLKYAWPMSILVQIRTSDDDEEITKLLKIIKTTTGGLGLIHEGVKVNSPMGQSYTRPWFSWANSEFAKTIIDLGDRKPWLIFHDKTLNKE</sequence>
<dbReference type="SMART" id="SM01149">
    <property type="entry name" value="DUF1237"/>
    <property type="match status" value="1"/>
</dbReference>
<dbReference type="AlphaFoldDB" id="A0AAV5R1N9"/>
<dbReference type="Proteomes" id="UP001378960">
    <property type="component" value="Unassembled WGS sequence"/>
</dbReference>
<dbReference type="EMBL" id="BTGB01000002">
    <property type="protein sequence ID" value="GMM45197.1"/>
    <property type="molecule type" value="Genomic_DNA"/>
</dbReference>
<dbReference type="InterPro" id="IPR008928">
    <property type="entry name" value="6-hairpin_glycosidase_sf"/>
</dbReference>
<dbReference type="PIRSF" id="PIRSF028846">
    <property type="entry name" value="UCP028846"/>
    <property type="match status" value="1"/>
</dbReference>
<dbReference type="GO" id="GO:0004553">
    <property type="term" value="F:hydrolase activity, hydrolyzing O-glycosyl compounds"/>
    <property type="evidence" value="ECO:0007669"/>
    <property type="project" value="UniProtKB-ARBA"/>
</dbReference>
<comment type="caution">
    <text evidence="2">The sequence shown here is derived from an EMBL/GenBank/DDBJ whole genome shotgun (WGS) entry which is preliminary data.</text>
</comment>
<keyword evidence="3" id="KW-1185">Reference proteome</keyword>
<keyword evidence="1" id="KW-0732">Signal</keyword>
<name>A0AAV5R1N9_PICKL</name>
<evidence type="ECO:0000313" key="2">
    <source>
        <dbReference type="EMBL" id="GMM45197.1"/>
    </source>
</evidence>
<dbReference type="GO" id="GO:0005975">
    <property type="term" value="P:carbohydrate metabolic process"/>
    <property type="evidence" value="ECO:0007669"/>
    <property type="project" value="InterPro"/>
</dbReference>
<feature type="chain" id="PRO_5043428217" description="Meiotically up-regulated gene 157 protein" evidence="1">
    <location>
        <begin position="26"/>
        <end position="516"/>
    </location>
</feature>
<dbReference type="InterPro" id="IPR008313">
    <property type="entry name" value="GH125"/>
</dbReference>
<dbReference type="SUPFAM" id="SSF48208">
    <property type="entry name" value="Six-hairpin glycosidases"/>
    <property type="match status" value="1"/>
</dbReference>
<accession>A0AAV5R1N9</accession>
<gene>
    <name evidence="2" type="ORF">DAPK24_017720</name>
</gene>
<dbReference type="Pfam" id="PF06824">
    <property type="entry name" value="Glyco_hydro_125"/>
    <property type="match status" value="1"/>
</dbReference>
<dbReference type="PANTHER" id="PTHR31047:SF0">
    <property type="entry name" value="MEIOTICALLY UP-REGULATED GENE 157 PROTEIN"/>
    <property type="match status" value="1"/>
</dbReference>
<evidence type="ECO:0000313" key="3">
    <source>
        <dbReference type="Proteomes" id="UP001378960"/>
    </source>
</evidence>